<feature type="transmembrane region" description="Helical" evidence="2">
    <location>
        <begin position="129"/>
        <end position="151"/>
    </location>
</feature>
<keyword evidence="2" id="KW-1133">Transmembrane helix</keyword>
<protein>
    <submittedName>
        <fullName evidence="4">Uncharacterized protein</fullName>
    </submittedName>
</protein>
<evidence type="ECO:0000256" key="2">
    <source>
        <dbReference type="SAM" id="Phobius"/>
    </source>
</evidence>
<evidence type="ECO:0000313" key="3">
    <source>
        <dbReference type="Proteomes" id="UP000036681"/>
    </source>
</evidence>
<dbReference type="AlphaFoldDB" id="A0A9J2Q4G0"/>
<name>A0A9J2Q4G0_ASCLU</name>
<proteinExistence type="predicted"/>
<accession>A0A9J2Q4G0</accession>
<dbReference type="WBParaSite" id="ALUE_0001730601-mRNA-1">
    <property type="protein sequence ID" value="ALUE_0001730601-mRNA-1"/>
    <property type="gene ID" value="ALUE_0001730601"/>
</dbReference>
<reference evidence="4" key="1">
    <citation type="submission" date="2023-03" db="UniProtKB">
        <authorList>
            <consortium name="WormBaseParasite"/>
        </authorList>
    </citation>
    <scope>IDENTIFICATION</scope>
</reference>
<sequence>MATYYGFLSTEEMVQHPLYELFSTLTSIQNRYTEVRPFVLTICTIVAYQQYRLAALSVLYCKPACQVENSRRKVQVVSCSPCHFGVCPVTALCSCIRMAYLLFLCRYASLSEVKHSQLAVKPVKLAMRVFFWLNFIAGAICIAGIIAGLIMQFKNKNDKSNDTDAVTFYFTTRLTTLSYDEVITDYAAAANRIQAQYAITTLNYGSNSCEAHISALVDRGNNFTGLRILTSILKYTTRPRMVPTPLPESFGRNFQNHDFVVFSDPYLSGISSICGWRTVVRNELPRFHYALYDPLQPFMASRNASNEHSSRPPSFVYPVSFLRQLTFHSGKAATVALKSALNLLSEAAELLEQRSRAFALAKPPDSFPGSTEAAKPPKYSAKQPSSWSSEAAILFPWSRKGAKIVLAFCRSGEAARIISFLSSYVCRVRETRSESIREGETDVAPTLFSPHASLFVMSEFS</sequence>
<feature type="region of interest" description="Disordered" evidence="1">
    <location>
        <begin position="364"/>
        <end position="384"/>
    </location>
</feature>
<evidence type="ECO:0000313" key="4">
    <source>
        <dbReference type="WBParaSite" id="ALUE_0001730601-mRNA-1"/>
    </source>
</evidence>
<organism evidence="3 4">
    <name type="scientific">Ascaris lumbricoides</name>
    <name type="common">Giant roundworm</name>
    <dbReference type="NCBI Taxonomy" id="6252"/>
    <lineage>
        <taxon>Eukaryota</taxon>
        <taxon>Metazoa</taxon>
        <taxon>Ecdysozoa</taxon>
        <taxon>Nematoda</taxon>
        <taxon>Chromadorea</taxon>
        <taxon>Rhabditida</taxon>
        <taxon>Spirurina</taxon>
        <taxon>Ascaridomorpha</taxon>
        <taxon>Ascaridoidea</taxon>
        <taxon>Ascarididae</taxon>
        <taxon>Ascaris</taxon>
    </lineage>
</organism>
<evidence type="ECO:0000256" key="1">
    <source>
        <dbReference type="SAM" id="MobiDB-lite"/>
    </source>
</evidence>
<dbReference type="Proteomes" id="UP000036681">
    <property type="component" value="Unplaced"/>
</dbReference>
<keyword evidence="2" id="KW-0472">Membrane</keyword>
<keyword evidence="3" id="KW-1185">Reference proteome</keyword>
<keyword evidence="2" id="KW-0812">Transmembrane</keyword>